<evidence type="ECO:0000256" key="1">
    <source>
        <dbReference type="ARBA" id="ARBA00004141"/>
    </source>
</evidence>
<evidence type="ECO:0000256" key="4">
    <source>
        <dbReference type="ARBA" id="ARBA00022677"/>
    </source>
</evidence>
<evidence type="ECO:0000256" key="7">
    <source>
        <dbReference type="ARBA" id="ARBA00023136"/>
    </source>
</evidence>
<reference evidence="9" key="1">
    <citation type="journal article" date="2020" name="Plant Biotechnol. J.">
        <title>The pomegranate (Punica granatum L.) draft genome dissects genetic divergence between soft- and hard-seeded cultivars.</title>
        <authorList>
            <person name="Luo X."/>
            <person name="Li H."/>
            <person name="Wu Z."/>
            <person name="Yao W."/>
            <person name="Zhao P."/>
            <person name="Cao D."/>
            <person name="Yu H."/>
            <person name="Li K."/>
            <person name="Poudel K."/>
            <person name="Zhao D."/>
            <person name="Zhang F."/>
            <person name="Xia X."/>
            <person name="Chen L."/>
            <person name="Wang Q."/>
            <person name="Jing D."/>
            <person name="Cao S."/>
        </authorList>
    </citation>
    <scope>NUCLEOTIDE SEQUENCE [LARGE SCALE GENOMIC DNA]</scope>
    <source>
        <strain evidence="9">cv. Tunisia</strain>
    </source>
</reference>
<proteinExistence type="inferred from homology"/>
<dbReference type="GO" id="GO:0019915">
    <property type="term" value="P:lipid storage"/>
    <property type="evidence" value="ECO:0007669"/>
    <property type="project" value="TreeGrafter"/>
</dbReference>
<comment type="similarity">
    <text evidence="3">Belongs to the oleosin family.</text>
</comment>
<evidence type="ECO:0000256" key="3">
    <source>
        <dbReference type="ARBA" id="ARBA00010858"/>
    </source>
</evidence>
<dbReference type="AlphaFoldDB" id="A0A6P8C0B7"/>
<dbReference type="GO" id="GO:0012511">
    <property type="term" value="C:monolayer-surrounded lipid storage body"/>
    <property type="evidence" value="ECO:0007669"/>
    <property type="project" value="InterPro"/>
</dbReference>
<dbReference type="PANTHER" id="PTHR33203:SF37">
    <property type="entry name" value="GLYCINE-RICH PROTEIN _ OLEOSIN"/>
    <property type="match status" value="1"/>
</dbReference>
<evidence type="ECO:0000256" key="6">
    <source>
        <dbReference type="ARBA" id="ARBA00022989"/>
    </source>
</evidence>
<dbReference type="PANTHER" id="PTHR33203">
    <property type="entry name" value="OLEOSIN"/>
    <property type="match status" value="1"/>
</dbReference>
<accession>A0A6P8C0B7</accession>
<dbReference type="GO" id="GO:0048608">
    <property type="term" value="P:reproductive structure development"/>
    <property type="evidence" value="ECO:0007669"/>
    <property type="project" value="UniProtKB-ARBA"/>
</dbReference>
<evidence type="ECO:0000313" key="9">
    <source>
        <dbReference type="Proteomes" id="UP000515151"/>
    </source>
</evidence>
<dbReference type="InterPro" id="IPR000136">
    <property type="entry name" value="Oleosin"/>
</dbReference>
<protein>
    <submittedName>
        <fullName evidence="10">Oleosin 5</fullName>
    </submittedName>
</protein>
<name>A0A6P8C0B7_PUNGR</name>
<dbReference type="Pfam" id="PF01277">
    <property type="entry name" value="Oleosin"/>
    <property type="match status" value="1"/>
</dbReference>
<dbReference type="GO" id="GO:0016020">
    <property type="term" value="C:membrane"/>
    <property type="evidence" value="ECO:0007669"/>
    <property type="project" value="UniProtKB-SubCell"/>
</dbReference>
<evidence type="ECO:0000256" key="2">
    <source>
        <dbReference type="ARBA" id="ARBA00004502"/>
    </source>
</evidence>
<keyword evidence="6 8" id="KW-1133">Transmembrane helix</keyword>
<reference evidence="10" key="2">
    <citation type="submission" date="2025-08" db="UniProtKB">
        <authorList>
            <consortium name="RefSeq"/>
        </authorList>
    </citation>
    <scope>IDENTIFICATION</scope>
    <source>
        <tissue evidence="10">Leaf</tissue>
    </source>
</reference>
<dbReference type="Proteomes" id="UP000515151">
    <property type="component" value="Chromosome 1"/>
</dbReference>
<feature type="transmembrane region" description="Helical" evidence="8">
    <location>
        <begin position="42"/>
        <end position="65"/>
    </location>
</feature>
<keyword evidence="9" id="KW-1185">Reference proteome</keyword>
<keyword evidence="4" id="KW-0551">Lipid droplet</keyword>
<dbReference type="GeneID" id="116192469"/>
<evidence type="ECO:0000256" key="8">
    <source>
        <dbReference type="SAM" id="Phobius"/>
    </source>
</evidence>
<sequence length="140" mass="14758">MRPVDSYPKQSKKMEDENVMIERHETGRLAVGFPSHIPARSVLGGILVGLAVGGPLFGMMGFSFLASTTLLLVSSPLLLLFSPLLLSAALVLAGALAGFGAAALMAVAGMSTLGWVFWELGTLQRFHPEISTAAAEQWSS</sequence>
<evidence type="ECO:0000313" key="10">
    <source>
        <dbReference type="RefSeq" id="XP_031376882.1"/>
    </source>
</evidence>
<comment type="subcellular location">
    <subcellularLocation>
        <location evidence="2">Lipid droplet</location>
    </subcellularLocation>
    <subcellularLocation>
        <location evidence="1">Membrane</location>
        <topology evidence="1">Multi-pass membrane protein</topology>
    </subcellularLocation>
</comment>
<organism evidence="9 10">
    <name type="scientific">Punica granatum</name>
    <name type="common">Pomegranate</name>
    <dbReference type="NCBI Taxonomy" id="22663"/>
    <lineage>
        <taxon>Eukaryota</taxon>
        <taxon>Viridiplantae</taxon>
        <taxon>Streptophyta</taxon>
        <taxon>Embryophyta</taxon>
        <taxon>Tracheophyta</taxon>
        <taxon>Spermatophyta</taxon>
        <taxon>Magnoliopsida</taxon>
        <taxon>eudicotyledons</taxon>
        <taxon>Gunneridae</taxon>
        <taxon>Pentapetalae</taxon>
        <taxon>rosids</taxon>
        <taxon>malvids</taxon>
        <taxon>Myrtales</taxon>
        <taxon>Lythraceae</taxon>
        <taxon>Punica</taxon>
    </lineage>
</organism>
<gene>
    <name evidence="10" type="primary">LOC116192469</name>
</gene>
<evidence type="ECO:0000256" key="5">
    <source>
        <dbReference type="ARBA" id="ARBA00022692"/>
    </source>
</evidence>
<keyword evidence="5 8" id="KW-0812">Transmembrane</keyword>
<dbReference type="GO" id="GO:0009791">
    <property type="term" value="P:post-embryonic development"/>
    <property type="evidence" value="ECO:0007669"/>
    <property type="project" value="UniProtKB-ARBA"/>
</dbReference>
<dbReference type="RefSeq" id="XP_031376882.1">
    <property type="nucleotide sequence ID" value="XM_031521022.1"/>
</dbReference>
<keyword evidence="7 8" id="KW-0472">Membrane</keyword>
<feature type="transmembrane region" description="Helical" evidence="8">
    <location>
        <begin position="85"/>
        <end position="118"/>
    </location>
</feature>